<dbReference type="Proteomes" id="UP000306954">
    <property type="component" value="Unassembled WGS sequence"/>
</dbReference>
<feature type="region of interest" description="Disordered" evidence="1">
    <location>
        <begin position="105"/>
        <end position="130"/>
    </location>
</feature>
<gene>
    <name evidence="3" type="ORF">E3P86_01410</name>
    <name evidence="2" type="ORF">E3P90_02938</name>
</gene>
<name>A0A4T0ISP8_WALIC</name>
<accession>A0A4T0ISP8</accession>
<dbReference type="EMBL" id="SPOI01000048">
    <property type="protein sequence ID" value="TIB38846.1"/>
    <property type="molecule type" value="Genomic_DNA"/>
</dbReference>
<evidence type="ECO:0000313" key="5">
    <source>
        <dbReference type="Proteomes" id="UP000310689"/>
    </source>
</evidence>
<evidence type="ECO:0000313" key="2">
    <source>
        <dbReference type="EMBL" id="TIB10145.1"/>
    </source>
</evidence>
<evidence type="ECO:0000256" key="1">
    <source>
        <dbReference type="SAM" id="MobiDB-lite"/>
    </source>
</evidence>
<protein>
    <submittedName>
        <fullName evidence="3">Uncharacterized protein</fullName>
    </submittedName>
</protein>
<dbReference type="OrthoDB" id="3340335at2759"/>
<dbReference type="EMBL" id="SPOF01000033">
    <property type="protein sequence ID" value="TIB10145.1"/>
    <property type="molecule type" value="Genomic_DNA"/>
</dbReference>
<evidence type="ECO:0000313" key="4">
    <source>
        <dbReference type="Proteomes" id="UP000306954"/>
    </source>
</evidence>
<dbReference type="AlphaFoldDB" id="A0A4T0ISP8"/>
<organism evidence="3 5">
    <name type="scientific">Wallemia ichthyophaga</name>
    <dbReference type="NCBI Taxonomy" id="245174"/>
    <lineage>
        <taxon>Eukaryota</taxon>
        <taxon>Fungi</taxon>
        <taxon>Dikarya</taxon>
        <taxon>Basidiomycota</taxon>
        <taxon>Wallemiomycotina</taxon>
        <taxon>Wallemiomycetes</taxon>
        <taxon>Wallemiales</taxon>
        <taxon>Wallemiaceae</taxon>
        <taxon>Wallemia</taxon>
    </lineage>
</organism>
<dbReference type="Proteomes" id="UP000310689">
    <property type="component" value="Unassembled WGS sequence"/>
</dbReference>
<sequence length="130" mass="14712">MTKSFYFLLCTTYHDPDVCGFNSWKRQWQLQSLSRINEKKKRDFITQITSGVAKDWVNGVLKDKEGKLYNPDCLQVEGTPLITHNPPDSSYVPLVKVDDHIELLSAQPAQGGTKKQRKQSKQGGLDSATQ</sequence>
<comment type="caution">
    <text evidence="3">The sequence shown here is derived from an EMBL/GenBank/DDBJ whole genome shotgun (WGS) entry which is preliminary data.</text>
</comment>
<proteinExistence type="predicted"/>
<reference evidence="4 5" key="1">
    <citation type="submission" date="2019-03" db="EMBL/GenBank/DDBJ databases">
        <title>Sequencing 23 genomes of Wallemia ichthyophaga.</title>
        <authorList>
            <person name="Gostincar C."/>
        </authorList>
    </citation>
    <scope>NUCLEOTIDE SEQUENCE [LARGE SCALE GENOMIC DNA]</scope>
    <source>
        <strain evidence="3 5">EXF-6200</strain>
        <strain evidence="2 4">EXF-8621</strain>
    </source>
</reference>
<evidence type="ECO:0000313" key="3">
    <source>
        <dbReference type="EMBL" id="TIB38846.1"/>
    </source>
</evidence>
<dbReference type="OMA" id="KLYNPDC"/>